<organism evidence="1 2">
    <name type="scientific">Euplotes crassus</name>
    <dbReference type="NCBI Taxonomy" id="5936"/>
    <lineage>
        <taxon>Eukaryota</taxon>
        <taxon>Sar</taxon>
        <taxon>Alveolata</taxon>
        <taxon>Ciliophora</taxon>
        <taxon>Intramacronucleata</taxon>
        <taxon>Spirotrichea</taxon>
        <taxon>Hypotrichia</taxon>
        <taxon>Euplotida</taxon>
        <taxon>Euplotidae</taxon>
        <taxon>Moneuplotes</taxon>
    </lineage>
</organism>
<sequence length="52" mass="6218">MGQRCCCPSRKKEMVEADRKHKECQVELSLVNETRPISQTKFNHEYNINNMY</sequence>
<comment type="caution">
    <text evidence="1">The sequence shown here is derived from an EMBL/GenBank/DDBJ whole genome shotgun (WGS) entry which is preliminary data.</text>
</comment>
<keyword evidence="2" id="KW-1185">Reference proteome</keyword>
<dbReference type="Proteomes" id="UP001295684">
    <property type="component" value="Unassembled WGS sequence"/>
</dbReference>
<dbReference type="EMBL" id="CAMPGE010013440">
    <property type="protein sequence ID" value="CAI2372173.1"/>
    <property type="molecule type" value="Genomic_DNA"/>
</dbReference>
<accession>A0AAD1UMF7</accession>
<name>A0AAD1UMF7_EUPCR</name>
<dbReference type="AlphaFoldDB" id="A0AAD1UMF7"/>
<proteinExistence type="predicted"/>
<gene>
    <name evidence="1" type="ORF">ECRASSUSDP1_LOCUS13501</name>
</gene>
<reference evidence="1" key="1">
    <citation type="submission" date="2023-07" db="EMBL/GenBank/DDBJ databases">
        <authorList>
            <consortium name="AG Swart"/>
            <person name="Singh M."/>
            <person name="Singh A."/>
            <person name="Seah K."/>
            <person name="Emmerich C."/>
        </authorList>
    </citation>
    <scope>NUCLEOTIDE SEQUENCE</scope>
    <source>
        <strain evidence="1">DP1</strain>
    </source>
</reference>
<evidence type="ECO:0000313" key="1">
    <source>
        <dbReference type="EMBL" id="CAI2372173.1"/>
    </source>
</evidence>
<protein>
    <submittedName>
        <fullName evidence="1">Uncharacterized protein</fullName>
    </submittedName>
</protein>
<evidence type="ECO:0000313" key="2">
    <source>
        <dbReference type="Proteomes" id="UP001295684"/>
    </source>
</evidence>